<evidence type="ECO:0000259" key="2">
    <source>
        <dbReference type="Pfam" id="PF01370"/>
    </source>
</evidence>
<comment type="caution">
    <text evidence="3">The sequence shown here is derived from an EMBL/GenBank/DDBJ whole genome shotgun (WGS) entry which is preliminary data.</text>
</comment>
<keyword evidence="4" id="KW-1185">Reference proteome</keyword>
<dbReference type="InterPro" id="IPR036291">
    <property type="entry name" value="NAD(P)-bd_dom_sf"/>
</dbReference>
<dbReference type="AlphaFoldDB" id="A0A7X2J2T5"/>
<dbReference type="OrthoDB" id="9771073at2"/>
<evidence type="ECO:0000313" key="3">
    <source>
        <dbReference type="EMBL" id="MRX74249.1"/>
    </source>
</evidence>
<sequence>MKAVVTGGAGFIGSHLVEELVNRGIEVHIIDNLVSGKHHNIHPLAIFYPYDICSPEAKKAIMDIHPDCVFHLAAQADVSKSIKEPLYDAQVNISGTINILEACRDASVQKIIFASTSAVYGNFQAEIVSTEDPAQPISYYGLSKLSAENYIRVFSQLYGLNYSILRYGNVYGPRQQPKGEGGVIAVFLQKLKENVPLSIHGDGEQSRDFIYVKDVVSANIAAMKNGHQETLHVSTGKSTSINNLVRVLEDLHPESIKARYTSARFGDIKHSCLENSHTCNLLKWDPQYDILEGLKETYVFVSDQS</sequence>
<comment type="similarity">
    <text evidence="1">Belongs to the NAD(P)-dependent epimerase/dehydratase family.</text>
</comment>
<dbReference type="Gene3D" id="3.40.50.720">
    <property type="entry name" value="NAD(P)-binding Rossmann-like Domain"/>
    <property type="match status" value="1"/>
</dbReference>
<reference evidence="3 4" key="1">
    <citation type="submission" date="2019-11" db="EMBL/GenBank/DDBJ databases">
        <title>Bacillus lacus genome.</title>
        <authorList>
            <person name="Allen C.J."/>
            <person name="Newman J.D."/>
        </authorList>
    </citation>
    <scope>NUCLEOTIDE SEQUENCE [LARGE SCALE GENOMIC DNA]</scope>
    <source>
        <strain evidence="3 4">KCTC 33946</strain>
    </source>
</reference>
<dbReference type="Proteomes" id="UP000448867">
    <property type="component" value="Unassembled WGS sequence"/>
</dbReference>
<accession>A0A7X2J2T5</accession>
<gene>
    <name evidence="3" type="ORF">GJU40_19190</name>
</gene>
<dbReference type="SUPFAM" id="SSF51735">
    <property type="entry name" value="NAD(P)-binding Rossmann-fold domains"/>
    <property type="match status" value="1"/>
</dbReference>
<organism evidence="3 4">
    <name type="scientific">Metabacillus lacus</name>
    <dbReference type="NCBI Taxonomy" id="1983721"/>
    <lineage>
        <taxon>Bacteria</taxon>
        <taxon>Bacillati</taxon>
        <taxon>Bacillota</taxon>
        <taxon>Bacilli</taxon>
        <taxon>Bacillales</taxon>
        <taxon>Bacillaceae</taxon>
        <taxon>Metabacillus</taxon>
    </lineage>
</organism>
<feature type="domain" description="NAD-dependent epimerase/dehydratase" evidence="2">
    <location>
        <begin position="4"/>
        <end position="228"/>
    </location>
</feature>
<protein>
    <submittedName>
        <fullName evidence="3">NAD-dependent epimerase/dehydratase family protein</fullName>
    </submittedName>
</protein>
<dbReference type="PANTHER" id="PTHR43000">
    <property type="entry name" value="DTDP-D-GLUCOSE 4,6-DEHYDRATASE-RELATED"/>
    <property type="match status" value="1"/>
</dbReference>
<dbReference type="Pfam" id="PF01370">
    <property type="entry name" value="Epimerase"/>
    <property type="match status" value="1"/>
</dbReference>
<evidence type="ECO:0000256" key="1">
    <source>
        <dbReference type="ARBA" id="ARBA00007637"/>
    </source>
</evidence>
<evidence type="ECO:0000313" key="4">
    <source>
        <dbReference type="Proteomes" id="UP000448867"/>
    </source>
</evidence>
<dbReference type="EMBL" id="WKKI01000072">
    <property type="protein sequence ID" value="MRX74249.1"/>
    <property type="molecule type" value="Genomic_DNA"/>
</dbReference>
<dbReference type="InterPro" id="IPR001509">
    <property type="entry name" value="Epimerase_deHydtase"/>
</dbReference>
<proteinExistence type="inferred from homology"/>
<dbReference type="RefSeq" id="WP_154309703.1">
    <property type="nucleotide sequence ID" value="NZ_WKKI01000072.1"/>
</dbReference>
<name>A0A7X2J2T5_9BACI</name>